<dbReference type="AlphaFoldDB" id="A0AAD7M489"/>
<evidence type="ECO:0000313" key="2">
    <source>
        <dbReference type="Proteomes" id="UP001163823"/>
    </source>
</evidence>
<gene>
    <name evidence="1" type="ORF">O6P43_013395</name>
</gene>
<accession>A0AAD7M489</accession>
<organism evidence="1 2">
    <name type="scientific">Quillaja saponaria</name>
    <name type="common">Soap bark tree</name>
    <dbReference type="NCBI Taxonomy" id="32244"/>
    <lineage>
        <taxon>Eukaryota</taxon>
        <taxon>Viridiplantae</taxon>
        <taxon>Streptophyta</taxon>
        <taxon>Embryophyta</taxon>
        <taxon>Tracheophyta</taxon>
        <taxon>Spermatophyta</taxon>
        <taxon>Magnoliopsida</taxon>
        <taxon>eudicotyledons</taxon>
        <taxon>Gunneridae</taxon>
        <taxon>Pentapetalae</taxon>
        <taxon>rosids</taxon>
        <taxon>fabids</taxon>
        <taxon>Fabales</taxon>
        <taxon>Quillajaceae</taxon>
        <taxon>Quillaja</taxon>
    </lineage>
</organism>
<comment type="caution">
    <text evidence="1">The sequence shown here is derived from an EMBL/GenBank/DDBJ whole genome shotgun (WGS) entry which is preliminary data.</text>
</comment>
<dbReference type="EMBL" id="JARAOO010000005">
    <property type="protein sequence ID" value="KAJ7969422.1"/>
    <property type="molecule type" value="Genomic_DNA"/>
</dbReference>
<sequence length="355" mass="39334">MAALASEVSVFADTNLDTRIAMTVPPDITAGEFKRDVERVHFSCFPKSGQIQVNGLMVKRKSCFYYLPDSVPLKYVFKGIRKTWFLHVEVRPKVDFCMPSLTHGVATEVGKHIYNCSYVPTSLESQKLPRSNEHNARGNSLEVLQSTLFSSNEMENKKRGSYSDNKDSGTEKASCCKLEESPAATASEYQCFVPDNRVENTEGNSMLGDSNDMSSEVISVTGIINRYFPNFNEIGSPSSSDGTSRVVWSVTEQSKYGHRSLSRIQTDASPQFTPKTPPPVMPSPLPTDSIPKIVGDKYKRSKVGKNLVVASRNLGVFANDQSPTASFCRFKNGKLFEPKSYHKNGLLYEISDSDG</sequence>
<name>A0AAD7M489_QUISA</name>
<keyword evidence="2" id="KW-1185">Reference proteome</keyword>
<reference evidence="1" key="1">
    <citation type="journal article" date="2023" name="Science">
        <title>Elucidation of the pathway for biosynthesis of saponin adjuvants from the soapbark tree.</title>
        <authorList>
            <person name="Reed J."/>
            <person name="Orme A."/>
            <person name="El-Demerdash A."/>
            <person name="Owen C."/>
            <person name="Martin L.B.B."/>
            <person name="Misra R.C."/>
            <person name="Kikuchi S."/>
            <person name="Rejzek M."/>
            <person name="Martin A.C."/>
            <person name="Harkess A."/>
            <person name="Leebens-Mack J."/>
            <person name="Louveau T."/>
            <person name="Stephenson M.J."/>
            <person name="Osbourn A."/>
        </authorList>
    </citation>
    <scope>NUCLEOTIDE SEQUENCE</scope>
    <source>
        <strain evidence="1">S10</strain>
    </source>
</reference>
<protein>
    <submittedName>
        <fullName evidence="1">COP1-interacting protein 4.1</fullName>
    </submittedName>
</protein>
<evidence type="ECO:0000313" key="1">
    <source>
        <dbReference type="EMBL" id="KAJ7969422.1"/>
    </source>
</evidence>
<dbReference type="Proteomes" id="UP001163823">
    <property type="component" value="Chromosome 5"/>
</dbReference>
<proteinExistence type="predicted"/>